<name>X0H1I8_FUSOX</name>
<evidence type="ECO:0000313" key="2">
    <source>
        <dbReference type="EMBL" id="EXL65955.1"/>
    </source>
</evidence>
<organism evidence="2">
    <name type="scientific">Fusarium oxysporum f. sp. conglutinans race 2 54008</name>
    <dbReference type="NCBI Taxonomy" id="1089457"/>
    <lineage>
        <taxon>Eukaryota</taxon>
        <taxon>Fungi</taxon>
        <taxon>Dikarya</taxon>
        <taxon>Ascomycota</taxon>
        <taxon>Pezizomycotina</taxon>
        <taxon>Sordariomycetes</taxon>
        <taxon>Hypocreomycetidae</taxon>
        <taxon>Hypocreales</taxon>
        <taxon>Nectriaceae</taxon>
        <taxon>Fusarium</taxon>
        <taxon>Fusarium oxysporum species complex</taxon>
    </lineage>
</organism>
<dbReference type="AlphaFoldDB" id="X0H1I8"/>
<sequence>MPTDRFCYWPLDHREIRLLRINHGFLHCYNCPNGSVSWGFDRVHLDWKTPYLAISYAWGGAPTKQFPQVGGDASIPVTENALKVLQHLLSEYEPPFNVWIDALCINQDDDAEKRSQLPLMRDIYQNAVQVIAWLGGDMRCIDAEDAFKAIDMVNSYAKDSYRQPGALRLNPSTPWAYSCQCQRDLGKQVLVLLKPLLQCTWFSRIWIFQELVKGSCVLLVFKDSLGRIKELLWDNLYLFLLDYNMINFTPELKQPMRTYASSNACIMAGHRHLHGLDGPDSLGGGSGISLQTLLMEVAPYFHATDPRDKIYALMGLSSDIHFEDLDLAYTTPVESVFTQAAELILASGKSKSSSPLALLSFAGIGNTRTLKNLPTWVPDWATAARRMSFGIGTLTTEGTYFGAVAERAGYDSAAGASYTLPVVYSAFSRPRTLALKGVLLDQVQDVGSRYPLGVTPGESSYVQDQQIETREWLKQAWQLVTSVMPYITNESADVLLSRTLIGDLRQDFKPWSSTHGRTCGVGVFETCHNAFFRCITDTIQGQSQRRQLIEKARYFVAAFERHGADRVLFTTECGYLGLGSEGIQVGDYVALLYGAKVPFLLRRVKWSDSGLLTQECTEFQLVSECYVRGIMHGEGLQYGVEQDIVLV</sequence>
<dbReference type="InterPro" id="IPR010730">
    <property type="entry name" value="HET"/>
</dbReference>
<dbReference type="PANTHER" id="PTHR24148:SF82">
    <property type="entry name" value="HETEROKARYON INCOMPATIBILITY DOMAIN-CONTAINING PROTEIN"/>
    <property type="match status" value="1"/>
</dbReference>
<feature type="domain" description="Heterokaryon incompatibility" evidence="1">
    <location>
        <begin position="51"/>
        <end position="210"/>
    </location>
</feature>
<accession>X0H1I8</accession>
<evidence type="ECO:0000259" key="1">
    <source>
        <dbReference type="Pfam" id="PF06985"/>
    </source>
</evidence>
<gene>
    <name evidence="2" type="ORF">FOPG_17850</name>
</gene>
<proteinExistence type="predicted"/>
<protein>
    <recommendedName>
        <fullName evidence="1">Heterokaryon incompatibility domain-containing protein</fullName>
    </recommendedName>
</protein>
<dbReference type="Proteomes" id="UP000030676">
    <property type="component" value="Unassembled WGS sequence"/>
</dbReference>
<dbReference type="Pfam" id="PF26639">
    <property type="entry name" value="Het-6_barrel"/>
    <property type="match status" value="1"/>
</dbReference>
<dbReference type="EMBL" id="KK033521">
    <property type="protein sequence ID" value="EXL65955.1"/>
    <property type="molecule type" value="Genomic_DNA"/>
</dbReference>
<reference evidence="2" key="2">
    <citation type="submission" date="2014-03" db="EMBL/GenBank/DDBJ databases">
        <title>The Genome Annotation of Fusarium oxysporum PHW808.</title>
        <authorList>
            <consortium name="The Broad Institute Genomics Platform"/>
            <person name="Ma L.-J."/>
            <person name="Corby-Kistler H."/>
            <person name="Broz K."/>
            <person name="Gale L.R."/>
            <person name="Jonkers W."/>
            <person name="O'Donnell K."/>
            <person name="Ploetz R."/>
            <person name="Steinberg C."/>
            <person name="Schwartz D.C."/>
            <person name="VanEtten H."/>
            <person name="Zhou S."/>
            <person name="Young S.K."/>
            <person name="Zeng Q."/>
            <person name="Gargeya S."/>
            <person name="Fitzgerald M."/>
            <person name="Abouelleil A."/>
            <person name="Alvarado L."/>
            <person name="Chapman S.B."/>
            <person name="Gainer-Dewar J."/>
            <person name="Goldberg J."/>
            <person name="Griggs A."/>
            <person name="Gujja S."/>
            <person name="Hansen M."/>
            <person name="Howarth C."/>
            <person name="Imamovic A."/>
            <person name="Ireland A."/>
            <person name="Larimer J."/>
            <person name="McCowan C."/>
            <person name="Murphy C."/>
            <person name="Pearson M."/>
            <person name="Poon T.W."/>
            <person name="Priest M."/>
            <person name="Roberts A."/>
            <person name="Saif S."/>
            <person name="Shea T."/>
            <person name="Sykes S."/>
            <person name="Wortman J."/>
            <person name="Nusbaum C."/>
            <person name="Birren B."/>
        </authorList>
    </citation>
    <scope>NUCLEOTIDE SEQUENCE</scope>
    <source>
        <strain evidence="2">54008</strain>
    </source>
</reference>
<dbReference type="Pfam" id="PF06985">
    <property type="entry name" value="HET"/>
    <property type="match status" value="1"/>
</dbReference>
<dbReference type="PANTHER" id="PTHR24148">
    <property type="entry name" value="ANKYRIN REPEAT DOMAIN-CONTAINING PROTEIN 39 HOMOLOG-RELATED"/>
    <property type="match status" value="1"/>
</dbReference>
<dbReference type="HOGENOM" id="CLU_004184_7_2_1"/>
<reference evidence="2" key="1">
    <citation type="submission" date="2011-11" db="EMBL/GenBank/DDBJ databases">
        <title>The Genome Sequence of Fusarium oxysporum PHW808.</title>
        <authorList>
            <consortium name="The Broad Institute Genome Sequencing Platform"/>
            <person name="Ma L.-J."/>
            <person name="Gale L.R."/>
            <person name="Schwartz D.C."/>
            <person name="Zhou S."/>
            <person name="Corby-Kistler H."/>
            <person name="Young S.K."/>
            <person name="Zeng Q."/>
            <person name="Gargeya S."/>
            <person name="Fitzgerald M."/>
            <person name="Haas B."/>
            <person name="Abouelleil A."/>
            <person name="Alvarado L."/>
            <person name="Arachchi H.M."/>
            <person name="Berlin A."/>
            <person name="Brown A."/>
            <person name="Chapman S.B."/>
            <person name="Chen Z."/>
            <person name="Dunbar C."/>
            <person name="Freedman E."/>
            <person name="Gearin G."/>
            <person name="Goldberg J."/>
            <person name="Griggs A."/>
            <person name="Gujja S."/>
            <person name="Heiman D."/>
            <person name="Howarth C."/>
            <person name="Larson L."/>
            <person name="Lui A."/>
            <person name="MacDonald P.J.P."/>
            <person name="Montmayeur A."/>
            <person name="Murphy C."/>
            <person name="Neiman D."/>
            <person name="Pearson M."/>
            <person name="Priest M."/>
            <person name="Roberts A."/>
            <person name="Saif S."/>
            <person name="Shea T."/>
            <person name="Shenoy N."/>
            <person name="Sisk P."/>
            <person name="Stolte C."/>
            <person name="Sykes S."/>
            <person name="Wortman J."/>
            <person name="Nusbaum C."/>
            <person name="Birren B."/>
        </authorList>
    </citation>
    <scope>NUCLEOTIDE SEQUENCE [LARGE SCALE GENOMIC DNA]</scope>
    <source>
        <strain evidence="2">54008</strain>
    </source>
</reference>
<dbReference type="InterPro" id="IPR052895">
    <property type="entry name" value="HetReg/Transcr_Mod"/>
</dbReference>